<reference evidence="4 5" key="1">
    <citation type="submission" date="2024-02" db="EMBL/GenBank/DDBJ databases">
        <title>Janibacter sp. nov., isolated from gut of marine sandworm.</title>
        <authorList>
            <person name="Kim B."/>
            <person name="Jun M.O."/>
            <person name="Shin N.-R."/>
        </authorList>
    </citation>
    <scope>NUCLEOTIDE SEQUENCE [LARGE SCALE GENOMIC DNA]</scope>
    <source>
        <strain evidence="4 5">A1S7</strain>
    </source>
</reference>
<dbReference type="SUPFAM" id="SSF55846">
    <property type="entry name" value="N-acetylmuramoyl-L-alanine amidase-like"/>
    <property type="match status" value="1"/>
</dbReference>
<dbReference type="Gene3D" id="3.40.80.10">
    <property type="entry name" value="Peptidoglycan recognition protein-like"/>
    <property type="match status" value="1"/>
</dbReference>
<proteinExistence type="inferred from homology"/>
<dbReference type="InterPro" id="IPR002502">
    <property type="entry name" value="Amidase_domain"/>
</dbReference>
<dbReference type="InterPro" id="IPR006619">
    <property type="entry name" value="PGRP_domain_met/bac"/>
</dbReference>
<dbReference type="CDD" id="cd06583">
    <property type="entry name" value="PGRP"/>
    <property type="match status" value="1"/>
</dbReference>
<evidence type="ECO:0000313" key="5">
    <source>
        <dbReference type="Proteomes" id="UP001382727"/>
    </source>
</evidence>
<dbReference type="PANTHER" id="PTHR11022">
    <property type="entry name" value="PEPTIDOGLYCAN RECOGNITION PROTEIN"/>
    <property type="match status" value="1"/>
</dbReference>
<dbReference type="Pfam" id="PF00395">
    <property type="entry name" value="SLH"/>
    <property type="match status" value="3"/>
</dbReference>
<dbReference type="Pfam" id="PF01510">
    <property type="entry name" value="Amidase_2"/>
    <property type="match status" value="1"/>
</dbReference>
<feature type="domain" description="SLH" evidence="3">
    <location>
        <begin position="536"/>
        <end position="594"/>
    </location>
</feature>
<dbReference type="InterPro" id="IPR036505">
    <property type="entry name" value="Amidase/PGRP_sf"/>
</dbReference>
<dbReference type="PANTHER" id="PTHR11022:SF41">
    <property type="entry name" value="PEPTIDOGLYCAN-RECOGNITION PROTEIN LC-RELATED"/>
    <property type="match status" value="1"/>
</dbReference>
<feature type="domain" description="SLH" evidence="3">
    <location>
        <begin position="478"/>
        <end position="535"/>
    </location>
</feature>
<dbReference type="Proteomes" id="UP001382727">
    <property type="component" value="Chromosome"/>
</dbReference>
<evidence type="ECO:0000256" key="1">
    <source>
        <dbReference type="ARBA" id="ARBA00007553"/>
    </source>
</evidence>
<organism evidence="4 5">
    <name type="scientific">Janibacter alittae</name>
    <dbReference type="NCBI Taxonomy" id="3115209"/>
    <lineage>
        <taxon>Bacteria</taxon>
        <taxon>Bacillati</taxon>
        <taxon>Actinomycetota</taxon>
        <taxon>Actinomycetes</taxon>
        <taxon>Micrococcales</taxon>
        <taxon>Intrasporangiaceae</taxon>
        <taxon>Janibacter</taxon>
    </lineage>
</organism>
<evidence type="ECO:0000313" key="4">
    <source>
        <dbReference type="EMBL" id="WXB75723.1"/>
    </source>
</evidence>
<protein>
    <submittedName>
        <fullName evidence="4">S-layer homology domain-containing protein</fullName>
    </submittedName>
</protein>
<dbReference type="InterPro" id="IPR001119">
    <property type="entry name" value="SLH_dom"/>
</dbReference>
<dbReference type="InterPro" id="IPR015510">
    <property type="entry name" value="PGRP"/>
</dbReference>
<feature type="domain" description="SLH" evidence="3">
    <location>
        <begin position="414"/>
        <end position="477"/>
    </location>
</feature>
<dbReference type="RefSeq" id="WP_338748477.1">
    <property type="nucleotide sequence ID" value="NZ_CP144913.1"/>
</dbReference>
<feature type="region of interest" description="Disordered" evidence="2">
    <location>
        <begin position="145"/>
        <end position="173"/>
    </location>
</feature>
<dbReference type="EMBL" id="CP144913">
    <property type="protein sequence ID" value="WXB75723.1"/>
    <property type="molecule type" value="Genomic_DNA"/>
</dbReference>
<sequence length="594" mass="63942">MRTAHPWLSVTRVLVLRLPLAAAVAAALVIGPTAIVDASGDGAEPVTTSMEAVPVAGISQEAVKDTAGVGYNLPETAHRPENRALRTAPGHEPVAPDDDELVAITKKRHTQRFSALGLTWESEQEPVTVWVRTRTADQTWSDWEYVPSADGHGPDPGTGEAQEGTRAGTDPLIVPESDGVQVRVEAEDGTAPRGMKVNLIDPKSAAQDAQVDQKSLSAGSAVAEGTQPGIITRAQWGADESIRRRDPSYGEINGAFVHHTAGTNTYARSDAAGIVRSIYTYHVQGRGWDDIGYNFLVDKFGRIFEGRYGGVAEPVIGAHTLGYNSQSFAMSVLGNYQSKTANAAVLRAYAELFAWKLGRNGVDPASTVTINGDRFNAISGHRDAFATACPGGALYAQLPTIRRDTAALLPDQEPPPFPDVTAATTDFTKEIGWLKDERITMGYADGTFGPKDDISREAMAAFLYRAAGRPAVESAPDFTDVDSSSAFAREIAWLQDERITTGYADGTFGPKKRISREAMAAFMTRFLLEGRVPDATAPYEFSDIAGTQFEDHIAWIADQGLTTGHADGTFRPKSTITREAMAAFLYRSREMMGV</sequence>
<dbReference type="PROSITE" id="PS51272">
    <property type="entry name" value="SLH"/>
    <property type="match status" value="3"/>
</dbReference>
<dbReference type="SMART" id="SM00644">
    <property type="entry name" value="Ami_2"/>
    <property type="match status" value="1"/>
</dbReference>
<evidence type="ECO:0000256" key="2">
    <source>
        <dbReference type="SAM" id="MobiDB-lite"/>
    </source>
</evidence>
<keyword evidence="5" id="KW-1185">Reference proteome</keyword>
<evidence type="ECO:0000259" key="3">
    <source>
        <dbReference type="PROSITE" id="PS51272"/>
    </source>
</evidence>
<accession>A0ABZ2MFD6</accession>
<comment type="similarity">
    <text evidence="1">Belongs to the N-acetylmuramoyl-L-alanine amidase 2 family.</text>
</comment>
<dbReference type="SMART" id="SM00701">
    <property type="entry name" value="PGRP"/>
    <property type="match status" value="1"/>
</dbReference>
<name>A0ABZ2MFD6_9MICO</name>
<gene>
    <name evidence="4" type="ORF">V1351_12285</name>
</gene>